<comment type="caution">
    <text evidence="1">The sequence shown here is derived from an EMBL/GenBank/DDBJ whole genome shotgun (WGS) entry which is preliminary data.</text>
</comment>
<proteinExistence type="predicted"/>
<protein>
    <submittedName>
        <fullName evidence="1">Uncharacterized protein</fullName>
    </submittedName>
</protein>
<name>A0ABX1PJF7_9RHOO</name>
<reference evidence="1" key="1">
    <citation type="submission" date="2019-12" db="EMBL/GenBank/DDBJ databases">
        <title>Comparative genomics gives insights into the taxonomy of the Azoarcus-Aromatoleum group and reveals separate origins of nif in the plant-associated Azoarcus and non-plant-associated Aromatoleum sub-groups.</title>
        <authorList>
            <person name="Lafos M."/>
            <person name="Maluk M."/>
            <person name="Batista M."/>
            <person name="Junghare M."/>
            <person name="Carmona M."/>
            <person name="Faoro H."/>
            <person name="Cruz L.M."/>
            <person name="Battistoni F."/>
            <person name="De Souza E."/>
            <person name="Pedrosa F."/>
            <person name="Chen W.-M."/>
            <person name="Poole P.S."/>
            <person name="Dixon R.A."/>
            <person name="James E.K."/>
        </authorList>
    </citation>
    <scope>NUCLEOTIDE SEQUENCE</scope>
    <source>
        <strain evidence="1">LuFRes1</strain>
    </source>
</reference>
<sequence>MKRNLITRETVVKANEAMVRSSSSGGLVASGVTRAAVPSAKTKLSSTEINKAYAAAKKCLAAA</sequence>
<accession>A0ABX1PJF7</accession>
<dbReference type="EMBL" id="WTVG01000013">
    <property type="protein sequence ID" value="NMG24424.1"/>
    <property type="molecule type" value="Genomic_DNA"/>
</dbReference>
<gene>
    <name evidence="1" type="ORF">GO606_06705</name>
</gene>
<organism evidence="1 2">
    <name type="scientific">Aromatoleum anaerobium</name>
    <dbReference type="NCBI Taxonomy" id="182180"/>
    <lineage>
        <taxon>Bacteria</taxon>
        <taxon>Pseudomonadati</taxon>
        <taxon>Pseudomonadota</taxon>
        <taxon>Betaproteobacteria</taxon>
        <taxon>Rhodocyclales</taxon>
        <taxon>Rhodocyclaceae</taxon>
        <taxon>Aromatoleum</taxon>
    </lineage>
</organism>
<evidence type="ECO:0000313" key="2">
    <source>
        <dbReference type="Proteomes" id="UP000615989"/>
    </source>
</evidence>
<evidence type="ECO:0000313" key="1">
    <source>
        <dbReference type="EMBL" id="NMG24424.1"/>
    </source>
</evidence>
<dbReference type="Proteomes" id="UP000615989">
    <property type="component" value="Unassembled WGS sequence"/>
</dbReference>
<keyword evidence="2" id="KW-1185">Reference proteome</keyword>